<sequence length="149" mass="18252">MDESVITYLNNRLPDELLVNHIYPHLYQVQPKKLLVDIRSYVSDLELLSEVYNTEFNEVILFNDMVNFVTRRSLSIQMMNTQYESILRRYFMLWYKSTKYIIRYYSSYLVKDDGNYNSKIRFMWGLLTPSERNNFIQRYIRYIGRRHSL</sequence>
<organism evidence="1">
    <name type="scientific">viral metagenome</name>
    <dbReference type="NCBI Taxonomy" id="1070528"/>
    <lineage>
        <taxon>unclassified sequences</taxon>
        <taxon>metagenomes</taxon>
        <taxon>organismal metagenomes</taxon>
    </lineage>
</organism>
<protein>
    <submittedName>
        <fullName evidence="1">Uncharacterized protein</fullName>
    </submittedName>
</protein>
<proteinExistence type="predicted"/>
<dbReference type="EMBL" id="MN738752">
    <property type="protein sequence ID" value="QHS83342.1"/>
    <property type="molecule type" value="Genomic_DNA"/>
</dbReference>
<dbReference type="AlphaFoldDB" id="A0A6C0AU71"/>
<reference evidence="1" key="1">
    <citation type="journal article" date="2020" name="Nature">
        <title>Giant virus diversity and host interactions through global metagenomics.</title>
        <authorList>
            <person name="Schulz F."/>
            <person name="Roux S."/>
            <person name="Paez-Espino D."/>
            <person name="Jungbluth S."/>
            <person name="Walsh D.A."/>
            <person name="Denef V.J."/>
            <person name="McMahon K.D."/>
            <person name="Konstantinidis K.T."/>
            <person name="Eloe-Fadrosh E.A."/>
            <person name="Kyrpides N.C."/>
            <person name="Woyke T."/>
        </authorList>
    </citation>
    <scope>NUCLEOTIDE SEQUENCE</scope>
    <source>
        <strain evidence="1">GVMAG-S-ERX555943-30</strain>
    </source>
</reference>
<name>A0A6C0AU71_9ZZZZ</name>
<evidence type="ECO:0000313" key="1">
    <source>
        <dbReference type="EMBL" id="QHS83342.1"/>
    </source>
</evidence>
<accession>A0A6C0AU71</accession>